<keyword evidence="4" id="KW-0418">Kinase</keyword>
<keyword evidence="3" id="KW-0808">Transferase</keyword>
<evidence type="ECO:0000256" key="5">
    <source>
        <dbReference type="ARBA" id="ARBA00023012"/>
    </source>
</evidence>
<dbReference type="SMART" id="SM00028">
    <property type="entry name" value="TPR"/>
    <property type="match status" value="3"/>
</dbReference>
<dbReference type="CDD" id="cd16917">
    <property type="entry name" value="HATPase_UhpB-NarQ-NarX-like"/>
    <property type="match status" value="1"/>
</dbReference>
<keyword evidence="6" id="KW-0472">Membrane</keyword>
<dbReference type="InterPro" id="IPR005467">
    <property type="entry name" value="His_kinase_dom"/>
</dbReference>
<dbReference type="Pfam" id="PF02518">
    <property type="entry name" value="HATPase_c"/>
    <property type="match status" value="1"/>
</dbReference>
<keyword evidence="6" id="KW-1133">Transmembrane helix</keyword>
<evidence type="ECO:0000256" key="1">
    <source>
        <dbReference type="ARBA" id="ARBA00000085"/>
    </source>
</evidence>
<evidence type="ECO:0000256" key="2">
    <source>
        <dbReference type="ARBA" id="ARBA00012438"/>
    </source>
</evidence>
<dbReference type="EMBL" id="JBHSGP010000014">
    <property type="protein sequence ID" value="MFC4723232.1"/>
    <property type="molecule type" value="Genomic_DNA"/>
</dbReference>
<evidence type="ECO:0000259" key="7">
    <source>
        <dbReference type="PROSITE" id="PS50109"/>
    </source>
</evidence>
<dbReference type="EC" id="2.7.13.3" evidence="2"/>
<evidence type="ECO:0000256" key="6">
    <source>
        <dbReference type="SAM" id="Phobius"/>
    </source>
</evidence>
<name>A0ABV9N4G6_9FLAO</name>
<evidence type="ECO:0000313" key="8">
    <source>
        <dbReference type="EMBL" id="MFC4723232.1"/>
    </source>
</evidence>
<dbReference type="PANTHER" id="PTHR24421">
    <property type="entry name" value="NITRATE/NITRITE SENSOR PROTEIN NARX-RELATED"/>
    <property type="match status" value="1"/>
</dbReference>
<dbReference type="RefSeq" id="WP_387964432.1">
    <property type="nucleotide sequence ID" value="NZ_JBHSGP010000014.1"/>
</dbReference>
<sequence length="634" mass="73640">MSFEERFKLAKKASDLSADLNIDTTTVLNNRNLSFLYLMLGDFEPYREINWKNLKLATKLNDTLSLAMSNDNLAYYYYHYKQNDSAYYYYNRALNWYEALNSLKNQASILGNIASIQRIEKDYVGSEENIIGALKLLQKLPATESNLDNQWIMYNRLGIISLDLKQYEKSLEYHNKALEVSYKMNDGYYNEKTSIHNKASVYRKTGDFDDAIALYQSLLIEERLFEIDPPFYPLILDNLAFTKFEAGHKDYDYIEQTLKKAYRLSDSLEDPIAKLGVTIDLAKFFKGLRKADSAVHYAKKSYKLSKSVSDNDILLESMLLLAELNEGDEAKKYFNEHIKLSDSLLFKERSARNKFARIAFETDEIERENERITRERLWLLMLSVGLLLTLVLLYIIISQRSRNKELKFKQDQQQANEEIYNLMLSQQDKVDEARTNEKRRISQELHDGILGRLFGTRLSLDSFNFSEGPEAIKTRSNYISELKIIEEDIRKISHDLNTDFVSGSGFMDIIEELVQKQTQAYQLKYTFDSDDGIVWESLTNKTKINVYRIVQEALQNIYKHAEAQFVSISFKLKKDVICLSIEDDGKGFDPNRSKKGIGLKNINSRVKEFDGNVNFESQINNGTKISIEIPYQPN</sequence>
<dbReference type="Gene3D" id="1.25.40.10">
    <property type="entry name" value="Tetratricopeptide repeat domain"/>
    <property type="match status" value="1"/>
</dbReference>
<dbReference type="SMART" id="SM00387">
    <property type="entry name" value="HATPase_c"/>
    <property type="match status" value="1"/>
</dbReference>
<dbReference type="PROSITE" id="PS50109">
    <property type="entry name" value="HIS_KIN"/>
    <property type="match status" value="1"/>
</dbReference>
<accession>A0ABV9N4G6</accession>
<evidence type="ECO:0000313" key="9">
    <source>
        <dbReference type="Proteomes" id="UP001595953"/>
    </source>
</evidence>
<comment type="caution">
    <text evidence="8">The sequence shown here is derived from an EMBL/GenBank/DDBJ whole genome shotgun (WGS) entry which is preliminary data.</text>
</comment>
<dbReference type="InterPro" id="IPR050482">
    <property type="entry name" value="Sensor_HK_TwoCompSys"/>
</dbReference>
<evidence type="ECO:0000256" key="4">
    <source>
        <dbReference type="ARBA" id="ARBA00022777"/>
    </source>
</evidence>
<dbReference type="PRINTS" id="PR00344">
    <property type="entry name" value="BCTRLSENSOR"/>
</dbReference>
<dbReference type="InterPro" id="IPR011990">
    <property type="entry name" value="TPR-like_helical_dom_sf"/>
</dbReference>
<feature type="transmembrane region" description="Helical" evidence="6">
    <location>
        <begin position="377"/>
        <end position="397"/>
    </location>
</feature>
<dbReference type="SUPFAM" id="SSF48452">
    <property type="entry name" value="TPR-like"/>
    <property type="match status" value="2"/>
</dbReference>
<dbReference type="InterPro" id="IPR004358">
    <property type="entry name" value="Sig_transdc_His_kin-like_C"/>
</dbReference>
<dbReference type="SUPFAM" id="SSF55874">
    <property type="entry name" value="ATPase domain of HSP90 chaperone/DNA topoisomerase II/histidine kinase"/>
    <property type="match status" value="1"/>
</dbReference>
<organism evidence="8 9">
    <name type="scientific">Geojedonia litorea</name>
    <dbReference type="NCBI Taxonomy" id="1268269"/>
    <lineage>
        <taxon>Bacteria</taxon>
        <taxon>Pseudomonadati</taxon>
        <taxon>Bacteroidota</taxon>
        <taxon>Flavobacteriia</taxon>
        <taxon>Flavobacteriales</taxon>
        <taxon>Flavobacteriaceae</taxon>
        <taxon>Geojedonia</taxon>
    </lineage>
</organism>
<evidence type="ECO:0000256" key="3">
    <source>
        <dbReference type="ARBA" id="ARBA00022679"/>
    </source>
</evidence>
<protein>
    <recommendedName>
        <fullName evidence="2">histidine kinase</fullName>
        <ecNumber evidence="2">2.7.13.3</ecNumber>
    </recommendedName>
</protein>
<feature type="domain" description="Histidine kinase" evidence="7">
    <location>
        <begin position="546"/>
        <end position="633"/>
    </location>
</feature>
<comment type="catalytic activity">
    <reaction evidence="1">
        <text>ATP + protein L-histidine = ADP + protein N-phospho-L-histidine.</text>
        <dbReference type="EC" id="2.7.13.3"/>
    </reaction>
</comment>
<proteinExistence type="predicted"/>
<dbReference type="Pfam" id="PF13424">
    <property type="entry name" value="TPR_12"/>
    <property type="match status" value="1"/>
</dbReference>
<keyword evidence="5" id="KW-0902">Two-component regulatory system</keyword>
<gene>
    <name evidence="8" type="ORF">ACFO5O_12925</name>
</gene>
<keyword evidence="6" id="KW-0812">Transmembrane</keyword>
<dbReference type="PANTHER" id="PTHR24421:SF10">
    <property type="entry name" value="NITRATE_NITRITE SENSOR PROTEIN NARQ"/>
    <property type="match status" value="1"/>
</dbReference>
<keyword evidence="9" id="KW-1185">Reference proteome</keyword>
<dbReference type="Proteomes" id="UP001595953">
    <property type="component" value="Unassembled WGS sequence"/>
</dbReference>
<reference evidence="9" key="1">
    <citation type="journal article" date="2019" name="Int. J. Syst. Evol. Microbiol.">
        <title>The Global Catalogue of Microorganisms (GCM) 10K type strain sequencing project: providing services to taxonomists for standard genome sequencing and annotation.</title>
        <authorList>
            <consortium name="The Broad Institute Genomics Platform"/>
            <consortium name="The Broad Institute Genome Sequencing Center for Infectious Disease"/>
            <person name="Wu L."/>
            <person name="Ma J."/>
        </authorList>
    </citation>
    <scope>NUCLEOTIDE SEQUENCE [LARGE SCALE GENOMIC DNA]</scope>
    <source>
        <strain evidence="9">CCUG 63682</strain>
    </source>
</reference>
<dbReference type="InterPro" id="IPR036890">
    <property type="entry name" value="HATPase_C_sf"/>
</dbReference>
<dbReference type="InterPro" id="IPR003594">
    <property type="entry name" value="HATPase_dom"/>
</dbReference>
<dbReference type="Gene3D" id="3.30.565.10">
    <property type="entry name" value="Histidine kinase-like ATPase, C-terminal domain"/>
    <property type="match status" value="1"/>
</dbReference>
<dbReference type="InterPro" id="IPR019734">
    <property type="entry name" value="TPR_rpt"/>
</dbReference>